<dbReference type="Pfam" id="PF00005">
    <property type="entry name" value="ABC_tran"/>
    <property type="match status" value="1"/>
</dbReference>
<dbReference type="InterPro" id="IPR017871">
    <property type="entry name" value="ABC_transporter-like_CS"/>
</dbReference>
<dbReference type="GO" id="GO:0005524">
    <property type="term" value="F:ATP binding"/>
    <property type="evidence" value="ECO:0007669"/>
    <property type="project" value="UniProtKB-KW"/>
</dbReference>
<dbReference type="GO" id="GO:0016887">
    <property type="term" value="F:ATP hydrolysis activity"/>
    <property type="evidence" value="ECO:0007669"/>
    <property type="project" value="InterPro"/>
</dbReference>
<reference evidence="9" key="1">
    <citation type="journal article" date="2021" name="PeerJ">
        <title>Extensive microbial diversity within the chicken gut microbiome revealed by metagenomics and culture.</title>
        <authorList>
            <person name="Gilroy R."/>
            <person name="Ravi A."/>
            <person name="Getino M."/>
            <person name="Pursley I."/>
            <person name="Horton D.L."/>
            <person name="Alikhan N.F."/>
            <person name="Baker D."/>
            <person name="Gharbi K."/>
            <person name="Hall N."/>
            <person name="Watson M."/>
            <person name="Adriaenssens E.M."/>
            <person name="Foster-Nyarko E."/>
            <person name="Jarju S."/>
            <person name="Secka A."/>
            <person name="Antonio M."/>
            <person name="Oren A."/>
            <person name="Chaudhuri R.R."/>
            <person name="La Ragione R."/>
            <person name="Hildebrand F."/>
            <person name="Pallen M.J."/>
        </authorList>
    </citation>
    <scope>NUCLEOTIDE SEQUENCE</scope>
    <source>
        <strain evidence="9">CHK185-5351</strain>
    </source>
</reference>
<dbReference type="PANTHER" id="PTHR24221:SF646">
    <property type="entry name" value="HAEMOLYSIN SECRETION ATP-BINDING PROTEIN"/>
    <property type="match status" value="1"/>
</dbReference>
<dbReference type="EMBL" id="DWWU01000011">
    <property type="protein sequence ID" value="HJC14675.1"/>
    <property type="molecule type" value="Genomic_DNA"/>
</dbReference>
<organism evidence="9 10">
    <name type="scientific">Candidatus Fusicatenibacter intestinigallinarum</name>
    <dbReference type="NCBI Taxonomy" id="2838598"/>
    <lineage>
        <taxon>Bacteria</taxon>
        <taxon>Bacillati</taxon>
        <taxon>Bacillota</taxon>
        <taxon>Clostridia</taxon>
        <taxon>Lachnospirales</taxon>
        <taxon>Lachnospiraceae</taxon>
        <taxon>Fusicatenibacter</taxon>
    </lineage>
</organism>
<evidence type="ECO:0000259" key="8">
    <source>
        <dbReference type="PROSITE" id="PS50893"/>
    </source>
</evidence>
<keyword evidence="4 9" id="KW-0067">ATP-binding</keyword>
<dbReference type="SUPFAM" id="SSF52540">
    <property type="entry name" value="P-loop containing nucleoside triphosphate hydrolases"/>
    <property type="match status" value="1"/>
</dbReference>
<dbReference type="Gene3D" id="1.20.1560.10">
    <property type="entry name" value="ABC transporter type 1, transmembrane domain"/>
    <property type="match status" value="1"/>
</dbReference>
<dbReference type="AlphaFoldDB" id="A0A9D2N8W9"/>
<protein>
    <submittedName>
        <fullName evidence="9">ABC transporter ATP-binding protein/permease</fullName>
    </submittedName>
</protein>
<evidence type="ECO:0000256" key="6">
    <source>
        <dbReference type="ARBA" id="ARBA00023136"/>
    </source>
</evidence>
<feature type="transmembrane region" description="Helical" evidence="7">
    <location>
        <begin position="158"/>
        <end position="175"/>
    </location>
</feature>
<feature type="transmembrane region" description="Helical" evidence="7">
    <location>
        <begin position="79"/>
        <end position="96"/>
    </location>
</feature>
<dbReference type="GO" id="GO:0034040">
    <property type="term" value="F:ATPase-coupled lipid transmembrane transporter activity"/>
    <property type="evidence" value="ECO:0007669"/>
    <property type="project" value="TreeGrafter"/>
</dbReference>
<evidence type="ECO:0000256" key="5">
    <source>
        <dbReference type="ARBA" id="ARBA00022989"/>
    </source>
</evidence>
<gene>
    <name evidence="9" type="ORF">H9705_02445</name>
</gene>
<keyword evidence="6 7" id="KW-0472">Membrane</keyword>
<dbReference type="PANTHER" id="PTHR24221">
    <property type="entry name" value="ATP-BINDING CASSETTE SUB-FAMILY B"/>
    <property type="match status" value="1"/>
</dbReference>
<name>A0A9D2N8W9_9FIRM</name>
<keyword evidence="5 7" id="KW-1133">Transmembrane helix</keyword>
<evidence type="ECO:0000256" key="4">
    <source>
        <dbReference type="ARBA" id="ARBA00022840"/>
    </source>
</evidence>
<dbReference type="GO" id="GO:0005886">
    <property type="term" value="C:plasma membrane"/>
    <property type="evidence" value="ECO:0007669"/>
    <property type="project" value="UniProtKB-SubCell"/>
</dbReference>
<evidence type="ECO:0000256" key="1">
    <source>
        <dbReference type="ARBA" id="ARBA00004651"/>
    </source>
</evidence>
<proteinExistence type="predicted"/>
<dbReference type="InterPro" id="IPR027417">
    <property type="entry name" value="P-loop_NTPase"/>
</dbReference>
<dbReference type="Gene3D" id="3.40.50.300">
    <property type="entry name" value="P-loop containing nucleotide triphosphate hydrolases"/>
    <property type="match status" value="1"/>
</dbReference>
<sequence length="615" mass="69575">MRTTNSKAAEEADSKRKKDPYTFWNTLIFLLKGIRSSDPKLLVFMIVEAVCTVVTPYLGMYLPKFGVDLVTEQADPKRAVFLLGGITAAMAISQMAQRAQTMLHDRLRSHYRNRLFAKTLECDYEHVESAEWQKRYQEAREMSVNWGEWSGTTLMSQGAVKTFAAVFSFFLYGSILAELNPWLLLLLVGLSMVHFLALRRAQKHEVDRILERSGIQHGRWYFRTKASDVNLGKDLRLYEMAGWIRGYFHHYRDAHFRLRQDVQNHFYQAALVKAATLFLRDGVAYLYFLWMACGGRITAGDFVLACSAVASFSALVTQVSDSVGQMFQALPPLKRMRAYLDAADEPEPDPAAALPARGTPISVEFRDVTFSYDQKAPVLDHFSLKIRPGEKLALVGVNGAGKTTIIKLLCGFYHPTGGEILVNGTDVRNYKKEDLWQLIAPVFQEATILPFTIAENVSLQPEQATDHSKVRECLETVGLWEKVQSLPSGMDTGMMRLEEDEGIMLSGGQKQKLLMARALYKDAPLLFFDEPTAALDPIAESETYEQFHQLSGDKTAVYISHRLASTRFCSRVVLLENGQVRASGTHEELLRSCPAYAEMFRVQSRYYRKEEEAVL</sequence>
<evidence type="ECO:0000256" key="3">
    <source>
        <dbReference type="ARBA" id="ARBA00022741"/>
    </source>
</evidence>
<comment type="subcellular location">
    <subcellularLocation>
        <location evidence="1">Cell membrane</location>
        <topology evidence="1">Multi-pass membrane protein</topology>
    </subcellularLocation>
</comment>
<dbReference type="InterPro" id="IPR036640">
    <property type="entry name" value="ABC1_TM_sf"/>
</dbReference>
<dbReference type="InterPro" id="IPR003593">
    <property type="entry name" value="AAA+_ATPase"/>
</dbReference>
<dbReference type="Proteomes" id="UP000823849">
    <property type="component" value="Unassembled WGS sequence"/>
</dbReference>
<evidence type="ECO:0000256" key="7">
    <source>
        <dbReference type="SAM" id="Phobius"/>
    </source>
</evidence>
<dbReference type="InterPro" id="IPR003439">
    <property type="entry name" value="ABC_transporter-like_ATP-bd"/>
</dbReference>
<keyword evidence="2 7" id="KW-0812">Transmembrane</keyword>
<reference evidence="9" key="2">
    <citation type="submission" date="2021-04" db="EMBL/GenBank/DDBJ databases">
        <authorList>
            <person name="Gilroy R."/>
        </authorList>
    </citation>
    <scope>NUCLEOTIDE SEQUENCE</scope>
    <source>
        <strain evidence="9">CHK185-5351</strain>
    </source>
</reference>
<dbReference type="PROSITE" id="PS50893">
    <property type="entry name" value="ABC_TRANSPORTER_2"/>
    <property type="match status" value="1"/>
</dbReference>
<evidence type="ECO:0000313" key="10">
    <source>
        <dbReference type="Proteomes" id="UP000823849"/>
    </source>
</evidence>
<evidence type="ECO:0000256" key="2">
    <source>
        <dbReference type="ARBA" id="ARBA00022692"/>
    </source>
</evidence>
<dbReference type="SUPFAM" id="SSF90123">
    <property type="entry name" value="ABC transporter transmembrane region"/>
    <property type="match status" value="1"/>
</dbReference>
<dbReference type="SMART" id="SM00382">
    <property type="entry name" value="AAA"/>
    <property type="match status" value="1"/>
</dbReference>
<keyword evidence="3" id="KW-0547">Nucleotide-binding</keyword>
<dbReference type="PROSITE" id="PS00211">
    <property type="entry name" value="ABC_TRANSPORTER_1"/>
    <property type="match status" value="1"/>
</dbReference>
<comment type="caution">
    <text evidence="9">The sequence shown here is derived from an EMBL/GenBank/DDBJ whole genome shotgun (WGS) entry which is preliminary data.</text>
</comment>
<feature type="domain" description="ABC transporter" evidence="8">
    <location>
        <begin position="363"/>
        <end position="602"/>
    </location>
</feature>
<accession>A0A9D2N8W9</accession>
<dbReference type="InterPro" id="IPR039421">
    <property type="entry name" value="Type_1_exporter"/>
</dbReference>
<evidence type="ECO:0000313" key="9">
    <source>
        <dbReference type="EMBL" id="HJC14675.1"/>
    </source>
</evidence>
<dbReference type="CDD" id="cd03228">
    <property type="entry name" value="ABCC_MRP_Like"/>
    <property type="match status" value="1"/>
</dbReference>
<feature type="transmembrane region" description="Helical" evidence="7">
    <location>
        <begin position="41"/>
        <end position="59"/>
    </location>
</feature>